<dbReference type="InterPro" id="IPR017113">
    <property type="entry name" value="Antirestriction_ArdC"/>
</dbReference>
<accession>A0A316BNG4</accession>
<reference evidence="3 4" key="1">
    <citation type="submission" date="2018-05" db="EMBL/GenBank/DDBJ databases">
        <title>Genomic Encyclopedia of Type Strains, Phase IV (KMG-IV): sequencing the most valuable type-strain genomes for metagenomic binning, comparative biology and taxonomic classification.</title>
        <authorList>
            <person name="Goeker M."/>
        </authorList>
    </citation>
    <scope>NUCLEOTIDE SEQUENCE [LARGE SCALE GENOMIC DNA]</scope>
    <source>
        <strain evidence="3 4">DSM 6986</strain>
    </source>
</reference>
<evidence type="ECO:0000259" key="2">
    <source>
        <dbReference type="Pfam" id="PF18818"/>
    </source>
</evidence>
<comment type="caution">
    <text evidence="3">The sequence shown here is derived from an EMBL/GenBank/DDBJ whole genome shotgun (WGS) entry which is preliminary data.</text>
</comment>
<dbReference type="Pfam" id="PF18818">
    <property type="entry name" value="MPTase-PolyVal"/>
    <property type="match status" value="1"/>
</dbReference>
<evidence type="ECO:0000259" key="1">
    <source>
        <dbReference type="Pfam" id="PF08401"/>
    </source>
</evidence>
<name>A0A316BNG4_PSESE</name>
<evidence type="ECO:0000313" key="3">
    <source>
        <dbReference type="EMBL" id="PWJ74171.1"/>
    </source>
</evidence>
<organism evidence="3 4">
    <name type="scientific">Pseudaminobacter salicylatoxidans</name>
    <dbReference type="NCBI Taxonomy" id="93369"/>
    <lineage>
        <taxon>Bacteria</taxon>
        <taxon>Pseudomonadati</taxon>
        <taxon>Pseudomonadota</taxon>
        <taxon>Alphaproteobacteria</taxon>
        <taxon>Hyphomicrobiales</taxon>
        <taxon>Phyllobacteriaceae</taxon>
        <taxon>Pseudaminobacter</taxon>
    </lineage>
</organism>
<dbReference type="OrthoDB" id="9792687at2"/>
<gene>
    <name evidence="3" type="ORF">C7441_12446</name>
</gene>
<sequence length="296" mass="33364">MSEARTDTYQRITDTIVSALEAGTRPWMQPWSATNIGSSFPRPLRSTGEPYRGINVLLLWIASAANNFQHDRFMTYKQAQELGGQVCKGEKGTIIVKYGTVTRSVDNGRGEDEDREIPYLKGYTVFNLSQIDGLPEDFYAKPIPMPEDRRIAGADRFIENTGAVIQHQGDRACYIPALDMIKMPPFRAFESPEAYYSTILHEVSHWSGSSKRLDRLKSTDKRHHEYHFEELVAEISACFLCSDLEITASVRPESASYLASWLAVMKQDKRAIFRAASKAQAAADYLHSLQEKRAAA</sequence>
<evidence type="ECO:0000313" key="4">
    <source>
        <dbReference type="Proteomes" id="UP000245396"/>
    </source>
</evidence>
<dbReference type="Pfam" id="PF08401">
    <property type="entry name" value="ArdcN"/>
    <property type="match status" value="1"/>
</dbReference>
<dbReference type="RefSeq" id="WP_032492525.1">
    <property type="nucleotide sequence ID" value="NZ_QGGG01000024.1"/>
</dbReference>
<dbReference type="Proteomes" id="UP000245396">
    <property type="component" value="Unassembled WGS sequence"/>
</dbReference>
<keyword evidence="4" id="KW-1185">Reference proteome</keyword>
<feature type="domain" description="Polyvalent protein metallopeptidase" evidence="2">
    <location>
        <begin position="154"/>
        <end position="278"/>
    </location>
</feature>
<dbReference type="InterPro" id="IPR041459">
    <property type="entry name" value="MPTase-PolyVal"/>
</dbReference>
<dbReference type="PIRSF" id="PIRSF037112">
    <property type="entry name" value="Antirestriction_ArdC"/>
    <property type="match status" value="1"/>
</dbReference>
<protein>
    <submittedName>
        <fullName evidence="3">Antirestriction protein ArdC</fullName>
    </submittedName>
</protein>
<proteinExistence type="predicted"/>
<dbReference type="AlphaFoldDB" id="A0A316BNG4"/>
<dbReference type="EMBL" id="QGGG01000024">
    <property type="protein sequence ID" value="PWJ74171.1"/>
    <property type="molecule type" value="Genomic_DNA"/>
</dbReference>
<dbReference type="GO" id="GO:0003697">
    <property type="term" value="F:single-stranded DNA binding"/>
    <property type="evidence" value="ECO:0007669"/>
    <property type="project" value="InterPro"/>
</dbReference>
<feature type="domain" description="N-terminal" evidence="1">
    <location>
        <begin position="7"/>
        <end position="126"/>
    </location>
</feature>
<dbReference type="InterPro" id="IPR013610">
    <property type="entry name" value="ArdC_N"/>
</dbReference>